<keyword evidence="1 3" id="KW-0210">Decarboxylase</keyword>
<comment type="caution">
    <text evidence="5">The sequence shown here is derived from an EMBL/GenBank/DDBJ whole genome shotgun (WGS) entry which is preliminary data.</text>
</comment>
<dbReference type="SUPFAM" id="SSF51556">
    <property type="entry name" value="Metallo-dependent hydrolases"/>
    <property type="match status" value="1"/>
</dbReference>
<dbReference type="EMBL" id="QAPG01000044">
    <property type="protein sequence ID" value="TDZ35174.1"/>
    <property type="molecule type" value="Genomic_DNA"/>
</dbReference>
<evidence type="ECO:0000256" key="2">
    <source>
        <dbReference type="ARBA" id="ARBA00023239"/>
    </source>
</evidence>
<dbReference type="GO" id="GO:0019748">
    <property type="term" value="P:secondary metabolic process"/>
    <property type="evidence" value="ECO:0007669"/>
    <property type="project" value="TreeGrafter"/>
</dbReference>
<dbReference type="PANTHER" id="PTHR21240:SF30">
    <property type="entry name" value="AMIDOHYDROLASE-RELATED DOMAIN-CONTAINING PROTEIN-RELATED"/>
    <property type="match status" value="1"/>
</dbReference>
<dbReference type="Pfam" id="PF04909">
    <property type="entry name" value="Amidohydro_2"/>
    <property type="match status" value="1"/>
</dbReference>
<evidence type="ECO:0000259" key="4">
    <source>
        <dbReference type="Pfam" id="PF04909"/>
    </source>
</evidence>
<organism evidence="5 6">
    <name type="scientific">Colletotrichum spinosum</name>
    <dbReference type="NCBI Taxonomy" id="1347390"/>
    <lineage>
        <taxon>Eukaryota</taxon>
        <taxon>Fungi</taxon>
        <taxon>Dikarya</taxon>
        <taxon>Ascomycota</taxon>
        <taxon>Pezizomycotina</taxon>
        <taxon>Sordariomycetes</taxon>
        <taxon>Hypocreomycetidae</taxon>
        <taxon>Glomerellales</taxon>
        <taxon>Glomerellaceae</taxon>
        <taxon>Colletotrichum</taxon>
        <taxon>Colletotrichum orbiculare species complex</taxon>
    </lineage>
</organism>
<dbReference type="PANTHER" id="PTHR21240">
    <property type="entry name" value="2-AMINO-3-CARBOXYLMUCONATE-6-SEMIALDEHYDE DECARBOXYLASE"/>
    <property type="match status" value="1"/>
</dbReference>
<dbReference type="InterPro" id="IPR032466">
    <property type="entry name" value="Metal_Hydrolase"/>
</dbReference>
<feature type="domain" description="Amidohydrolase-related" evidence="4">
    <location>
        <begin position="51"/>
        <end position="350"/>
    </location>
</feature>
<evidence type="ECO:0000256" key="3">
    <source>
        <dbReference type="RuleBase" id="RU366045"/>
    </source>
</evidence>
<keyword evidence="2 3" id="KW-0456">Lyase</keyword>
<dbReference type="InterPro" id="IPR032465">
    <property type="entry name" value="ACMSD"/>
</dbReference>
<sequence>MRVIALEEHYKHPAIREANRHHPIETVYGHVHKATDGRGDDFPPGISDLGDGRIAAMDAAGIDVQILSHTVPSVEGLDPSIAVDLARQANDSIAAAAAAHPTRFRGFATLPMSDPAAAAQELERAVVELKFVGALINGHVNERYLDDEFFWPVFETAERLGVPVYLHPQAPPKGVVDAYYSGFAPAVSDALSLAGLGWHIDTGVHCIRLILGGVFDRFPRLQVIVGHNFEALAWMAWRVDYSFALGATSGAGDAGLKKTVRQYLRDNFYGGVLAGEYFSQEAGQVDPGWSLAHNAYRGMAGVVGPDRILFTSDYPYGNMEASRRFLDQMPISAADRDNIAHLNAERLLNL</sequence>
<name>A0A4R8QGF6_9PEZI</name>
<dbReference type="GO" id="GO:0005829">
    <property type="term" value="C:cytosol"/>
    <property type="evidence" value="ECO:0007669"/>
    <property type="project" value="TreeGrafter"/>
</dbReference>
<evidence type="ECO:0000313" key="5">
    <source>
        <dbReference type="EMBL" id="TDZ35174.1"/>
    </source>
</evidence>
<evidence type="ECO:0000313" key="6">
    <source>
        <dbReference type="Proteomes" id="UP000295083"/>
    </source>
</evidence>
<gene>
    <name evidence="5" type="primary">orsB-1</name>
    <name evidence="5" type="ORF">C8035_v009950</name>
</gene>
<dbReference type="Gene3D" id="3.20.20.140">
    <property type="entry name" value="Metal-dependent hydrolases"/>
    <property type="match status" value="1"/>
</dbReference>
<accession>A0A4R8QGF6</accession>
<dbReference type="AlphaFoldDB" id="A0A4R8QGF6"/>
<keyword evidence="6" id="KW-1185">Reference proteome</keyword>
<dbReference type="GO" id="GO:0016831">
    <property type="term" value="F:carboxy-lyase activity"/>
    <property type="evidence" value="ECO:0007669"/>
    <property type="project" value="UniProtKB-KW"/>
</dbReference>
<dbReference type="Proteomes" id="UP000295083">
    <property type="component" value="Unassembled WGS sequence"/>
</dbReference>
<evidence type="ECO:0000256" key="1">
    <source>
        <dbReference type="ARBA" id="ARBA00022793"/>
    </source>
</evidence>
<proteinExistence type="inferred from homology"/>
<reference evidence="5 6" key="1">
    <citation type="submission" date="2018-11" db="EMBL/GenBank/DDBJ databases">
        <title>Genome sequence and assembly of Colletotrichum spinosum.</title>
        <authorList>
            <person name="Gan P."/>
            <person name="Shirasu K."/>
        </authorList>
    </citation>
    <scope>NUCLEOTIDE SEQUENCE [LARGE SCALE GENOMIC DNA]</scope>
    <source>
        <strain evidence="5 6">CBS 515.97</strain>
    </source>
</reference>
<protein>
    <submittedName>
        <fullName evidence="5">Decarboxylase orsB</fullName>
    </submittedName>
</protein>
<dbReference type="GO" id="GO:0016787">
    <property type="term" value="F:hydrolase activity"/>
    <property type="evidence" value="ECO:0007669"/>
    <property type="project" value="InterPro"/>
</dbReference>
<comment type="similarity">
    <text evidence="3">Belongs to the metallo-dependent hydrolases superfamily.</text>
</comment>
<dbReference type="InterPro" id="IPR006680">
    <property type="entry name" value="Amidohydro-rel"/>
</dbReference>